<dbReference type="EMBL" id="FQYP01000002">
    <property type="protein sequence ID" value="SHI58811.1"/>
    <property type="molecule type" value="Genomic_DNA"/>
</dbReference>
<feature type="transmembrane region" description="Helical" evidence="1">
    <location>
        <begin position="18"/>
        <end position="51"/>
    </location>
</feature>
<keyword evidence="1" id="KW-1133">Transmembrane helix</keyword>
<reference evidence="3" key="1">
    <citation type="submission" date="2016-11" db="EMBL/GenBank/DDBJ databases">
        <authorList>
            <person name="Varghese N."/>
            <person name="Submissions S."/>
        </authorList>
    </citation>
    <scope>NUCLEOTIDE SEQUENCE [LARGE SCALE GENOMIC DNA]</scope>
    <source>
        <strain evidence="3">DSM 22623</strain>
    </source>
</reference>
<keyword evidence="1" id="KW-0812">Transmembrane</keyword>
<evidence type="ECO:0000313" key="3">
    <source>
        <dbReference type="Proteomes" id="UP000184432"/>
    </source>
</evidence>
<dbReference type="AlphaFoldDB" id="A0A1M6CDC7"/>
<accession>A0A1M6CDC7</accession>
<evidence type="ECO:0000313" key="2">
    <source>
        <dbReference type="EMBL" id="SHI58811.1"/>
    </source>
</evidence>
<organism evidence="2 3">
    <name type="scientific">Aquimarina spongiae</name>
    <dbReference type="NCBI Taxonomy" id="570521"/>
    <lineage>
        <taxon>Bacteria</taxon>
        <taxon>Pseudomonadati</taxon>
        <taxon>Bacteroidota</taxon>
        <taxon>Flavobacteriia</taxon>
        <taxon>Flavobacteriales</taxon>
        <taxon>Flavobacteriaceae</taxon>
        <taxon>Aquimarina</taxon>
    </lineage>
</organism>
<protein>
    <submittedName>
        <fullName evidence="2">Uncharacterized protein</fullName>
    </submittedName>
</protein>
<dbReference type="Proteomes" id="UP000184432">
    <property type="component" value="Unassembled WGS sequence"/>
</dbReference>
<dbReference type="OrthoDB" id="1162164at2"/>
<sequence length="143" mass="16317">MELIQEFSLRKQLANQNLIMGGIIVLISIIMFFLIGNLMMIGPGILLLVIGGLNQNLKVVKVYPEYLEVKLGVLASKKFIRYNQITQFKAVNKILEIHYNTDEGKSKKVRIAKRALEQEDIIAINNFLSEHTDLDSNNSWINE</sequence>
<dbReference type="STRING" id="570521.SAMN04488508_10255"/>
<keyword evidence="1" id="KW-0472">Membrane</keyword>
<proteinExistence type="predicted"/>
<dbReference type="RefSeq" id="WP_073314578.1">
    <property type="nucleotide sequence ID" value="NZ_FQYP01000002.1"/>
</dbReference>
<gene>
    <name evidence="2" type="ORF">SAMN04488508_10255</name>
</gene>
<evidence type="ECO:0000256" key="1">
    <source>
        <dbReference type="SAM" id="Phobius"/>
    </source>
</evidence>
<name>A0A1M6CDC7_9FLAO</name>
<keyword evidence="3" id="KW-1185">Reference proteome</keyword>